<protein>
    <recommendedName>
        <fullName evidence="5">Secreted protein</fullName>
    </recommendedName>
</protein>
<accession>A0AAD6V485</accession>
<dbReference type="AlphaFoldDB" id="A0AAD6V485"/>
<feature type="region of interest" description="Disordered" evidence="1">
    <location>
        <begin position="83"/>
        <end position="102"/>
    </location>
</feature>
<evidence type="ECO:0000313" key="4">
    <source>
        <dbReference type="Proteomes" id="UP001219525"/>
    </source>
</evidence>
<dbReference type="EMBL" id="JARJCW010000063">
    <property type="protein sequence ID" value="KAJ7200373.1"/>
    <property type="molecule type" value="Genomic_DNA"/>
</dbReference>
<evidence type="ECO:0008006" key="5">
    <source>
        <dbReference type="Google" id="ProtNLM"/>
    </source>
</evidence>
<evidence type="ECO:0000256" key="2">
    <source>
        <dbReference type="SAM" id="SignalP"/>
    </source>
</evidence>
<proteinExistence type="predicted"/>
<dbReference type="Proteomes" id="UP001219525">
    <property type="component" value="Unassembled WGS sequence"/>
</dbReference>
<sequence>MLYKVISSAILLLALMQGVASSPSLSARLVKCGPGVRVKIIAVDLAAWPRSPTCVVLFERARESAGDSNDGSANSVPILICQPPVSKYGDTPPFSKNTPGLS</sequence>
<keyword evidence="2" id="KW-0732">Signal</keyword>
<feature type="chain" id="PRO_5041959453" description="Secreted protein" evidence="2">
    <location>
        <begin position="22"/>
        <end position="102"/>
    </location>
</feature>
<name>A0AAD6V485_9AGAR</name>
<gene>
    <name evidence="3" type="ORF">GGX14DRAFT_400718</name>
</gene>
<evidence type="ECO:0000256" key="1">
    <source>
        <dbReference type="SAM" id="MobiDB-lite"/>
    </source>
</evidence>
<feature type="signal peptide" evidence="2">
    <location>
        <begin position="1"/>
        <end position="21"/>
    </location>
</feature>
<evidence type="ECO:0000313" key="3">
    <source>
        <dbReference type="EMBL" id="KAJ7200373.1"/>
    </source>
</evidence>
<reference evidence="3" key="1">
    <citation type="submission" date="2023-03" db="EMBL/GenBank/DDBJ databases">
        <title>Massive genome expansion in bonnet fungi (Mycena s.s.) driven by repeated elements and novel gene families across ecological guilds.</title>
        <authorList>
            <consortium name="Lawrence Berkeley National Laboratory"/>
            <person name="Harder C.B."/>
            <person name="Miyauchi S."/>
            <person name="Viragh M."/>
            <person name="Kuo A."/>
            <person name="Thoen E."/>
            <person name="Andreopoulos B."/>
            <person name="Lu D."/>
            <person name="Skrede I."/>
            <person name="Drula E."/>
            <person name="Henrissat B."/>
            <person name="Morin E."/>
            <person name="Kohler A."/>
            <person name="Barry K."/>
            <person name="LaButti K."/>
            <person name="Morin E."/>
            <person name="Salamov A."/>
            <person name="Lipzen A."/>
            <person name="Mereny Z."/>
            <person name="Hegedus B."/>
            <person name="Baldrian P."/>
            <person name="Stursova M."/>
            <person name="Weitz H."/>
            <person name="Taylor A."/>
            <person name="Grigoriev I.V."/>
            <person name="Nagy L.G."/>
            <person name="Martin F."/>
            <person name="Kauserud H."/>
        </authorList>
    </citation>
    <scope>NUCLEOTIDE SEQUENCE</scope>
    <source>
        <strain evidence="3">9144</strain>
    </source>
</reference>
<organism evidence="3 4">
    <name type="scientific">Mycena pura</name>
    <dbReference type="NCBI Taxonomy" id="153505"/>
    <lineage>
        <taxon>Eukaryota</taxon>
        <taxon>Fungi</taxon>
        <taxon>Dikarya</taxon>
        <taxon>Basidiomycota</taxon>
        <taxon>Agaricomycotina</taxon>
        <taxon>Agaricomycetes</taxon>
        <taxon>Agaricomycetidae</taxon>
        <taxon>Agaricales</taxon>
        <taxon>Marasmiineae</taxon>
        <taxon>Mycenaceae</taxon>
        <taxon>Mycena</taxon>
    </lineage>
</organism>
<keyword evidence="4" id="KW-1185">Reference proteome</keyword>
<comment type="caution">
    <text evidence="3">The sequence shown here is derived from an EMBL/GenBank/DDBJ whole genome shotgun (WGS) entry which is preliminary data.</text>
</comment>